<keyword evidence="4" id="KW-1185">Reference proteome</keyword>
<protein>
    <submittedName>
        <fullName evidence="3">CRAL-TRIO domain-containing protein</fullName>
    </submittedName>
</protein>
<dbReference type="SMART" id="SM01100">
    <property type="entry name" value="CRAL_TRIO_N"/>
    <property type="match status" value="1"/>
</dbReference>
<dbReference type="PROSITE" id="PS50191">
    <property type="entry name" value="CRAL_TRIO"/>
    <property type="match status" value="1"/>
</dbReference>
<feature type="region of interest" description="Disordered" evidence="1">
    <location>
        <begin position="1"/>
        <end position="20"/>
    </location>
</feature>
<dbReference type="Pfam" id="PF03765">
    <property type="entry name" value="CRAL_TRIO_N"/>
    <property type="match status" value="1"/>
</dbReference>
<evidence type="ECO:0000313" key="3">
    <source>
        <dbReference type="EMBL" id="KAK3687893.1"/>
    </source>
</evidence>
<accession>A0AAE0X8L7</accession>
<sequence length="448" mass="49905">MTGLSADAGATSGPAHKVKSTVSTVGGHEIGYPHGHVGHLNHEEEAALRGFKALLAEHGLYQAGPPPSHDDQTLVRFLRARRWVAQDAYKQFKDTEDWRKANNLDVLYDTIDVEAYEQSRRLYPQWTGRRDRRGIPLYLFEIRHLDSKSVSAYEKSAENTYSKAHVDGKTPPKLLRLFALYENLTRFAQPLCTQLPDRDHPTTPITLSTNIVDVTGVSLRQFWNLKAHMQAASTLATAHYPETLDRIFIIGAPYFFSTVWGWIKRWFDPITVSKIFILPAHEVKATLEEFIDPKNIPAAYGGELDFKFGQLPKQDPFIKERAEWANGYTDFPTGPLYWRPVEGDPSRLECLAVGSVNQVERRARVCTIPKSFPAEVKAEEPEVAAEDVEKTLTPGAGEPVPSTEAVAEINKAVQSLEIADKSEDASKISEKVAQVEAEAKAAPTTASA</sequence>
<evidence type="ECO:0000259" key="2">
    <source>
        <dbReference type="PROSITE" id="PS50191"/>
    </source>
</evidence>
<dbReference type="PANTHER" id="PTHR45657">
    <property type="entry name" value="CRAL-TRIO DOMAIN-CONTAINING PROTEIN YKL091C-RELATED"/>
    <property type="match status" value="1"/>
</dbReference>
<gene>
    <name evidence="3" type="ORF">B0T22DRAFT_140662</name>
</gene>
<dbReference type="SUPFAM" id="SSF46938">
    <property type="entry name" value="CRAL/TRIO N-terminal domain"/>
    <property type="match status" value="1"/>
</dbReference>
<dbReference type="InterPro" id="IPR011074">
    <property type="entry name" value="CRAL/TRIO_N_dom"/>
</dbReference>
<evidence type="ECO:0000256" key="1">
    <source>
        <dbReference type="SAM" id="MobiDB-lite"/>
    </source>
</evidence>
<name>A0AAE0X8L7_9PEZI</name>
<dbReference type="InterPro" id="IPR036865">
    <property type="entry name" value="CRAL-TRIO_dom_sf"/>
</dbReference>
<dbReference type="InterPro" id="IPR051026">
    <property type="entry name" value="PI/PC_transfer"/>
</dbReference>
<dbReference type="PANTHER" id="PTHR45657:SF3">
    <property type="entry name" value="TRANSPORTER, PUTATIVE (AFU_ORTHOLOGUE AFUA_5G09260)-RELATED"/>
    <property type="match status" value="1"/>
</dbReference>
<feature type="domain" description="CRAL-TRIO" evidence="2">
    <location>
        <begin position="115"/>
        <end position="308"/>
    </location>
</feature>
<reference evidence="3" key="2">
    <citation type="submission" date="2023-06" db="EMBL/GenBank/DDBJ databases">
        <authorList>
            <consortium name="Lawrence Berkeley National Laboratory"/>
            <person name="Haridas S."/>
            <person name="Hensen N."/>
            <person name="Bonometti L."/>
            <person name="Westerberg I."/>
            <person name="Brannstrom I.O."/>
            <person name="Guillou S."/>
            <person name="Cros-Aarteil S."/>
            <person name="Calhoun S."/>
            <person name="Kuo A."/>
            <person name="Mondo S."/>
            <person name="Pangilinan J."/>
            <person name="Riley R."/>
            <person name="Labutti K."/>
            <person name="Andreopoulos B."/>
            <person name="Lipzen A."/>
            <person name="Chen C."/>
            <person name="Yanf M."/>
            <person name="Daum C."/>
            <person name="Ng V."/>
            <person name="Clum A."/>
            <person name="Steindorff A."/>
            <person name="Ohm R."/>
            <person name="Martin F."/>
            <person name="Silar P."/>
            <person name="Natvig D."/>
            <person name="Lalanne C."/>
            <person name="Gautier V."/>
            <person name="Ament-Velasquez S.L."/>
            <person name="Kruys A."/>
            <person name="Hutchinson M.I."/>
            <person name="Powell A.J."/>
            <person name="Barry K."/>
            <person name="Miller A.N."/>
            <person name="Grigoriev I.V."/>
            <person name="Debuchy R."/>
            <person name="Gladieux P."/>
            <person name="Thoren M.H."/>
            <person name="Johannesson H."/>
        </authorList>
    </citation>
    <scope>NUCLEOTIDE SEQUENCE</scope>
    <source>
        <strain evidence="3">CBS 314.62</strain>
    </source>
</reference>
<comment type="caution">
    <text evidence="3">The sequence shown here is derived from an EMBL/GenBank/DDBJ whole genome shotgun (WGS) entry which is preliminary data.</text>
</comment>
<dbReference type="InterPro" id="IPR036273">
    <property type="entry name" value="CRAL/TRIO_N_dom_sf"/>
</dbReference>
<dbReference type="SMART" id="SM00516">
    <property type="entry name" value="SEC14"/>
    <property type="match status" value="1"/>
</dbReference>
<dbReference type="InterPro" id="IPR001251">
    <property type="entry name" value="CRAL-TRIO_dom"/>
</dbReference>
<dbReference type="Proteomes" id="UP001270362">
    <property type="component" value="Unassembled WGS sequence"/>
</dbReference>
<proteinExistence type="predicted"/>
<evidence type="ECO:0000313" key="4">
    <source>
        <dbReference type="Proteomes" id="UP001270362"/>
    </source>
</evidence>
<dbReference type="CDD" id="cd00170">
    <property type="entry name" value="SEC14"/>
    <property type="match status" value="1"/>
</dbReference>
<organism evidence="3 4">
    <name type="scientific">Podospora appendiculata</name>
    <dbReference type="NCBI Taxonomy" id="314037"/>
    <lineage>
        <taxon>Eukaryota</taxon>
        <taxon>Fungi</taxon>
        <taxon>Dikarya</taxon>
        <taxon>Ascomycota</taxon>
        <taxon>Pezizomycotina</taxon>
        <taxon>Sordariomycetes</taxon>
        <taxon>Sordariomycetidae</taxon>
        <taxon>Sordariales</taxon>
        <taxon>Podosporaceae</taxon>
        <taxon>Podospora</taxon>
    </lineage>
</organism>
<dbReference type="AlphaFoldDB" id="A0AAE0X8L7"/>
<dbReference type="Gene3D" id="3.40.525.10">
    <property type="entry name" value="CRAL-TRIO lipid binding domain"/>
    <property type="match status" value="1"/>
</dbReference>
<reference evidence="3" key="1">
    <citation type="journal article" date="2023" name="Mol. Phylogenet. Evol.">
        <title>Genome-scale phylogeny and comparative genomics of the fungal order Sordariales.</title>
        <authorList>
            <person name="Hensen N."/>
            <person name="Bonometti L."/>
            <person name="Westerberg I."/>
            <person name="Brannstrom I.O."/>
            <person name="Guillou S."/>
            <person name="Cros-Aarteil S."/>
            <person name="Calhoun S."/>
            <person name="Haridas S."/>
            <person name="Kuo A."/>
            <person name="Mondo S."/>
            <person name="Pangilinan J."/>
            <person name="Riley R."/>
            <person name="LaButti K."/>
            <person name="Andreopoulos B."/>
            <person name="Lipzen A."/>
            <person name="Chen C."/>
            <person name="Yan M."/>
            <person name="Daum C."/>
            <person name="Ng V."/>
            <person name="Clum A."/>
            <person name="Steindorff A."/>
            <person name="Ohm R.A."/>
            <person name="Martin F."/>
            <person name="Silar P."/>
            <person name="Natvig D.O."/>
            <person name="Lalanne C."/>
            <person name="Gautier V."/>
            <person name="Ament-Velasquez S.L."/>
            <person name="Kruys A."/>
            <person name="Hutchinson M.I."/>
            <person name="Powell A.J."/>
            <person name="Barry K."/>
            <person name="Miller A.N."/>
            <person name="Grigoriev I.V."/>
            <person name="Debuchy R."/>
            <person name="Gladieux P."/>
            <person name="Hiltunen Thoren M."/>
            <person name="Johannesson H."/>
        </authorList>
    </citation>
    <scope>NUCLEOTIDE SEQUENCE</scope>
    <source>
        <strain evidence="3">CBS 314.62</strain>
    </source>
</reference>
<dbReference type="EMBL" id="JAULSO010000002">
    <property type="protein sequence ID" value="KAK3687893.1"/>
    <property type="molecule type" value="Genomic_DNA"/>
</dbReference>
<dbReference type="SUPFAM" id="SSF52087">
    <property type="entry name" value="CRAL/TRIO domain"/>
    <property type="match status" value="1"/>
</dbReference>
<dbReference type="Gene3D" id="1.10.8.20">
    <property type="entry name" value="N-terminal domain of phosphatidylinositol transfer protein sec14p"/>
    <property type="match status" value="1"/>
</dbReference>
<dbReference type="Pfam" id="PF00650">
    <property type="entry name" value="CRAL_TRIO"/>
    <property type="match status" value="1"/>
</dbReference>